<protein>
    <submittedName>
        <fullName evidence="2">Uncharacterized protein</fullName>
    </submittedName>
</protein>
<dbReference type="AlphaFoldDB" id="A0A2G5SPP9"/>
<feature type="region of interest" description="Disordered" evidence="1">
    <location>
        <begin position="1"/>
        <end position="25"/>
    </location>
</feature>
<dbReference type="Proteomes" id="UP000230233">
    <property type="component" value="Chromosome X"/>
</dbReference>
<reference evidence="4" key="1">
    <citation type="submission" date="2017-10" db="EMBL/GenBank/DDBJ databases">
        <title>Rapid genome shrinkage in a self-fertile nematode reveals novel sperm competition proteins.</title>
        <authorList>
            <person name="Yin D."/>
            <person name="Schwarz E.M."/>
            <person name="Thomas C.G."/>
            <person name="Felde R.L."/>
            <person name="Korf I.F."/>
            <person name="Cutter A.D."/>
            <person name="Schartner C.M."/>
            <person name="Ralston E.J."/>
            <person name="Meyer B.J."/>
            <person name="Haag E.S."/>
        </authorList>
    </citation>
    <scope>NUCLEOTIDE SEQUENCE [LARGE SCALE GENOMIC DNA]</scope>
    <source>
        <strain evidence="4">JU1422</strain>
    </source>
</reference>
<accession>A0A2G5SPP9</accession>
<proteinExistence type="predicted"/>
<gene>
    <name evidence="2" type="primary">Cnig_chr_X.g23463</name>
    <name evidence="3" type="synonym">Cnig_chr_X.g23464</name>
    <name evidence="2" type="ORF">B9Z55_023463</name>
    <name evidence="3" type="ORF">B9Z55_023464</name>
</gene>
<dbReference type="OrthoDB" id="5889413at2759"/>
<sequence length="70" mass="8088">MEQISQKMEQMEIAVPGSSDSNFDQDEHNAALKLQAEAIAQKRENGDADEYTITNFDDFEFNYAKFQKKH</sequence>
<evidence type="ECO:0000256" key="1">
    <source>
        <dbReference type="SAM" id="MobiDB-lite"/>
    </source>
</evidence>
<keyword evidence="4" id="KW-1185">Reference proteome</keyword>
<evidence type="ECO:0000313" key="4">
    <source>
        <dbReference type="Proteomes" id="UP000230233"/>
    </source>
</evidence>
<name>A0A2G5SPP9_9PELO</name>
<reference evidence="2" key="2">
    <citation type="journal article" date="2018" name="Science">
        <title>Rapid genome shrinkage in a self-fertile nematode reveals sperm competition proteins.</title>
        <authorList>
            <person name="Yin D."/>
            <person name="Schwarz E.M."/>
            <person name="Thomas C.G."/>
            <person name="Felde R.L."/>
            <person name="Korf I.F."/>
            <person name="Cutter A.D."/>
            <person name="Schartner C.M."/>
            <person name="Ralston E.J."/>
            <person name="Meyer B.J."/>
            <person name="Haag E.S."/>
        </authorList>
    </citation>
    <scope>NUCLEOTIDE SEQUENCE</scope>
    <source>
        <strain evidence="2">JU1422</strain>
    </source>
</reference>
<evidence type="ECO:0000313" key="3">
    <source>
        <dbReference type="EMBL" id="PIC17106.1"/>
    </source>
</evidence>
<dbReference type="EMBL" id="PDUG01000006">
    <property type="protein sequence ID" value="PIC17105.1"/>
    <property type="molecule type" value="Genomic_DNA"/>
</dbReference>
<dbReference type="EMBL" id="PDUG01000006">
    <property type="protein sequence ID" value="PIC17106.1"/>
    <property type="molecule type" value="Genomic_DNA"/>
</dbReference>
<comment type="caution">
    <text evidence="2">The sequence shown here is derived from an EMBL/GenBank/DDBJ whole genome shotgun (WGS) entry which is preliminary data.</text>
</comment>
<evidence type="ECO:0000313" key="2">
    <source>
        <dbReference type="EMBL" id="PIC17105.1"/>
    </source>
</evidence>
<organism evidence="2 4">
    <name type="scientific">Caenorhabditis nigoni</name>
    <dbReference type="NCBI Taxonomy" id="1611254"/>
    <lineage>
        <taxon>Eukaryota</taxon>
        <taxon>Metazoa</taxon>
        <taxon>Ecdysozoa</taxon>
        <taxon>Nematoda</taxon>
        <taxon>Chromadorea</taxon>
        <taxon>Rhabditida</taxon>
        <taxon>Rhabditina</taxon>
        <taxon>Rhabditomorpha</taxon>
        <taxon>Rhabditoidea</taxon>
        <taxon>Rhabditidae</taxon>
        <taxon>Peloderinae</taxon>
        <taxon>Caenorhabditis</taxon>
    </lineage>
</organism>